<gene>
    <name evidence="1" type="ORF">H9L09_06250</name>
</gene>
<dbReference type="InterPro" id="IPR001451">
    <property type="entry name" value="Hexapep"/>
</dbReference>
<keyword evidence="1" id="KW-0012">Acyltransferase</keyword>
<dbReference type="Proteomes" id="UP000515947">
    <property type="component" value="Chromosome"/>
</dbReference>
<sequence length="178" mass="19136">MIRKLGARLTRFSERARAQFYGAFVHGVKVEGKTRVGRGATLRVQSGGRIALRDARIEPFARLDASAGANLDIGSAFIGRYVIVAARESVEISDECRIAEWSTIRDHEHVYSPETGSISDEWTTAPIVLERRVWVGSKATITAGVTIGARCAVGANAVVTKSFAPGSVIVGVPARKLN</sequence>
<dbReference type="CDD" id="cd04647">
    <property type="entry name" value="LbH_MAT_like"/>
    <property type="match status" value="1"/>
</dbReference>
<organism evidence="1 2">
    <name type="scientific">Nocardioides mesophilus</name>
    <dbReference type="NCBI Taxonomy" id="433659"/>
    <lineage>
        <taxon>Bacteria</taxon>
        <taxon>Bacillati</taxon>
        <taxon>Actinomycetota</taxon>
        <taxon>Actinomycetes</taxon>
        <taxon>Propionibacteriales</taxon>
        <taxon>Nocardioidaceae</taxon>
        <taxon>Nocardioides</taxon>
    </lineage>
</organism>
<dbReference type="Pfam" id="PF00132">
    <property type="entry name" value="Hexapep"/>
    <property type="match status" value="1"/>
</dbReference>
<dbReference type="GO" id="GO:0016746">
    <property type="term" value="F:acyltransferase activity"/>
    <property type="evidence" value="ECO:0007669"/>
    <property type="project" value="UniProtKB-KW"/>
</dbReference>
<keyword evidence="2" id="KW-1185">Reference proteome</keyword>
<dbReference type="PANTHER" id="PTHR23416">
    <property type="entry name" value="SIALIC ACID SYNTHASE-RELATED"/>
    <property type="match status" value="1"/>
</dbReference>
<reference evidence="1 2" key="1">
    <citation type="submission" date="2020-08" db="EMBL/GenBank/DDBJ databases">
        <title>Genome sequence of Nocardioides mesophilus KACC 16243T.</title>
        <authorList>
            <person name="Hyun D.-W."/>
            <person name="Bae J.-W."/>
        </authorList>
    </citation>
    <scope>NUCLEOTIDE SEQUENCE [LARGE SCALE GENOMIC DNA]</scope>
    <source>
        <strain evidence="1 2">KACC 16243</strain>
    </source>
</reference>
<proteinExistence type="predicted"/>
<dbReference type="AlphaFoldDB" id="A0A7G9REF4"/>
<dbReference type="SUPFAM" id="SSF51161">
    <property type="entry name" value="Trimeric LpxA-like enzymes"/>
    <property type="match status" value="1"/>
</dbReference>
<keyword evidence="1" id="KW-0808">Transferase</keyword>
<dbReference type="PANTHER" id="PTHR23416:SF78">
    <property type="entry name" value="LIPOPOLYSACCHARIDE BIOSYNTHESIS O-ACETYL TRANSFERASE WBBJ-RELATED"/>
    <property type="match status" value="1"/>
</dbReference>
<name>A0A7G9REF4_9ACTN</name>
<dbReference type="InterPro" id="IPR011004">
    <property type="entry name" value="Trimer_LpxA-like_sf"/>
</dbReference>
<protein>
    <submittedName>
        <fullName evidence="1">Acyltransferase</fullName>
    </submittedName>
</protein>
<dbReference type="EMBL" id="CP060713">
    <property type="protein sequence ID" value="QNN53979.1"/>
    <property type="molecule type" value="Genomic_DNA"/>
</dbReference>
<dbReference type="RefSeq" id="WP_187579823.1">
    <property type="nucleotide sequence ID" value="NZ_CP060713.1"/>
</dbReference>
<dbReference type="KEGG" id="nmes:H9L09_06250"/>
<accession>A0A7G9REF4</accession>
<dbReference type="InterPro" id="IPR051159">
    <property type="entry name" value="Hexapeptide_acetyltransf"/>
</dbReference>
<evidence type="ECO:0000313" key="2">
    <source>
        <dbReference type="Proteomes" id="UP000515947"/>
    </source>
</evidence>
<dbReference type="Gene3D" id="2.160.10.10">
    <property type="entry name" value="Hexapeptide repeat proteins"/>
    <property type="match status" value="1"/>
</dbReference>
<evidence type="ECO:0000313" key="1">
    <source>
        <dbReference type="EMBL" id="QNN53979.1"/>
    </source>
</evidence>